<dbReference type="Proteomes" id="UP001321786">
    <property type="component" value="Chromosome"/>
</dbReference>
<keyword evidence="3" id="KW-1185">Reference proteome</keyword>
<protein>
    <recommendedName>
        <fullName evidence="4">SelT/SelW/SelH family protein</fullName>
    </recommendedName>
</protein>
<sequence length="66" mass="7645">MSLAERLLNEHKKHITSVKLVPSEGGIYDVYFNSEKIFSKFEKGDYPGLSEVESMVRNKLNHENLF</sequence>
<dbReference type="SUPFAM" id="SSF52833">
    <property type="entry name" value="Thioredoxin-like"/>
    <property type="match status" value="1"/>
</dbReference>
<evidence type="ECO:0008006" key="4">
    <source>
        <dbReference type="Google" id="ProtNLM"/>
    </source>
</evidence>
<proteinExistence type="predicted"/>
<dbReference type="InterPro" id="IPR011893">
    <property type="entry name" value="Selenoprotein_Rdx-typ"/>
</dbReference>
<evidence type="ECO:0000313" key="3">
    <source>
        <dbReference type="Proteomes" id="UP001321786"/>
    </source>
</evidence>
<dbReference type="KEGG" id="hprf:HLPR_04820"/>
<dbReference type="Gene3D" id="3.40.30.10">
    <property type="entry name" value="Glutaredoxin"/>
    <property type="match status" value="1"/>
</dbReference>
<keyword evidence="1" id="KW-0676">Redox-active center</keyword>
<accession>A0AAU9E1D3</accession>
<dbReference type="InterPro" id="IPR036249">
    <property type="entry name" value="Thioredoxin-like_sf"/>
</dbReference>
<organism evidence="2 3">
    <name type="scientific">Helicovermis profundi</name>
    <dbReference type="NCBI Taxonomy" id="3065157"/>
    <lineage>
        <taxon>Bacteria</taxon>
        <taxon>Bacillati</taxon>
        <taxon>Bacillota</taxon>
        <taxon>Clostridia</taxon>
        <taxon>Helicovermis</taxon>
    </lineage>
</organism>
<dbReference type="Pfam" id="PF10262">
    <property type="entry name" value="Rdx"/>
    <property type="match status" value="1"/>
</dbReference>
<reference evidence="2 3" key="1">
    <citation type="submission" date="2023-08" db="EMBL/GenBank/DDBJ databases">
        <title>Helicovermis profunda gen. nov., sp. nov., a novel mesophilic, fermentative bacterium within the Bacillota from a deep-sea hydrothermal vent chimney.</title>
        <authorList>
            <person name="Miyazaki U."/>
            <person name="Mizutani D."/>
            <person name="Hashimoto Y."/>
            <person name="Tame A."/>
            <person name="Sawayama S."/>
            <person name="Miyazaki J."/>
            <person name="Takai K."/>
            <person name="Nakagawa S."/>
        </authorList>
    </citation>
    <scope>NUCLEOTIDE SEQUENCE [LARGE SCALE GENOMIC DNA]</scope>
    <source>
        <strain evidence="2 3">S502</strain>
    </source>
</reference>
<name>A0AAU9E1D3_9FIRM</name>
<gene>
    <name evidence="2" type="ORF">HLPR_04820</name>
</gene>
<evidence type="ECO:0000256" key="1">
    <source>
        <dbReference type="ARBA" id="ARBA00023284"/>
    </source>
</evidence>
<evidence type="ECO:0000313" key="2">
    <source>
        <dbReference type="EMBL" id="BEP28151.1"/>
    </source>
</evidence>
<dbReference type="EMBL" id="AP028654">
    <property type="protein sequence ID" value="BEP28151.1"/>
    <property type="molecule type" value="Genomic_DNA"/>
</dbReference>
<dbReference type="AlphaFoldDB" id="A0AAU9E1D3"/>